<dbReference type="OrthoDB" id="2682257at2759"/>
<organism>
    <name type="scientific">Serpula lacrymans var. lacrymans (strain S7.9)</name>
    <name type="common">Dry rot fungus</name>
    <dbReference type="NCBI Taxonomy" id="578457"/>
    <lineage>
        <taxon>Eukaryota</taxon>
        <taxon>Fungi</taxon>
        <taxon>Dikarya</taxon>
        <taxon>Basidiomycota</taxon>
        <taxon>Agaricomycotina</taxon>
        <taxon>Agaricomycetes</taxon>
        <taxon>Agaricomycetidae</taxon>
        <taxon>Boletales</taxon>
        <taxon>Coniophorineae</taxon>
        <taxon>Serpulaceae</taxon>
        <taxon>Serpula</taxon>
    </lineage>
</organism>
<feature type="region of interest" description="Disordered" evidence="1">
    <location>
        <begin position="1"/>
        <end position="84"/>
    </location>
</feature>
<dbReference type="HOGENOM" id="CLU_2528873_0_0_1"/>
<dbReference type="RefSeq" id="XP_007319053.1">
    <property type="nucleotide sequence ID" value="XM_007318991.1"/>
</dbReference>
<proteinExistence type="predicted"/>
<dbReference type="EMBL" id="GL945434">
    <property type="protein sequence ID" value="EGO25034.1"/>
    <property type="molecule type" value="Genomic_DNA"/>
</dbReference>
<evidence type="ECO:0000256" key="1">
    <source>
        <dbReference type="SAM" id="MobiDB-lite"/>
    </source>
</evidence>
<dbReference type="Proteomes" id="UP000008064">
    <property type="component" value="Unassembled WGS sequence"/>
</dbReference>
<dbReference type="AlphaFoldDB" id="F8NWK9"/>
<gene>
    <name evidence="2" type="ORF">SERLADRAFT_391118</name>
</gene>
<sequence length="84" mass="9258">MAHDRHAPIVQPTPRPGIEYIRDEGGLPSARRIPVQHGLPSPTHQVDSPQGSSYSEASPIDEWQNPQYYSSRSGGAQDRGRGRI</sequence>
<protein>
    <submittedName>
        <fullName evidence="2">Uncharacterized protein</fullName>
    </submittedName>
</protein>
<dbReference type="GeneID" id="18811477"/>
<feature type="compositionally biased region" description="Polar residues" evidence="1">
    <location>
        <begin position="64"/>
        <end position="74"/>
    </location>
</feature>
<feature type="compositionally biased region" description="Polar residues" evidence="1">
    <location>
        <begin position="42"/>
        <end position="56"/>
    </location>
</feature>
<evidence type="ECO:0000313" key="2">
    <source>
        <dbReference type="EMBL" id="EGO25034.1"/>
    </source>
</evidence>
<dbReference type="KEGG" id="sla:SERLADRAFT_391118"/>
<accession>F8NWK9</accession>
<reference evidence="2" key="1">
    <citation type="submission" date="2011-04" db="EMBL/GenBank/DDBJ databases">
        <title>Evolution of plant cell wall degrading machinery underlies the functional diversity of forest fungi.</title>
        <authorList>
            <consortium name="US DOE Joint Genome Institute (JGI-PGF)"/>
            <person name="Eastwood D.C."/>
            <person name="Floudas D."/>
            <person name="Binder M."/>
            <person name="Majcherczyk A."/>
            <person name="Schneider P."/>
            <person name="Aerts A."/>
            <person name="Asiegbu F.O."/>
            <person name="Baker S.E."/>
            <person name="Barry K."/>
            <person name="Bendiksby M."/>
            <person name="Blumentritt M."/>
            <person name="Coutinho P.M."/>
            <person name="Cullen D."/>
            <person name="Cullen D."/>
            <person name="Gathman A."/>
            <person name="Goodell B."/>
            <person name="Henrissat B."/>
            <person name="Ihrmark K."/>
            <person name="Kauserud H."/>
            <person name="Kohler A."/>
            <person name="LaButti K."/>
            <person name="Lapidus A."/>
            <person name="Lavin J.L."/>
            <person name="Lee Y.-H."/>
            <person name="Lindquist E."/>
            <person name="Lilly W."/>
            <person name="Lucas S."/>
            <person name="Morin E."/>
            <person name="Murat C."/>
            <person name="Oguiza J.A."/>
            <person name="Park J."/>
            <person name="Pisabarro A.G."/>
            <person name="Riley R."/>
            <person name="Rosling A."/>
            <person name="Salamov A."/>
            <person name="Schmidt O."/>
            <person name="Schmutz J."/>
            <person name="Skrede I."/>
            <person name="Stenlid J."/>
            <person name="Wiebenga A."/>
            <person name="Xie X."/>
            <person name="Kues U."/>
            <person name="Hibbett D.S."/>
            <person name="Hoffmeister D."/>
            <person name="Hogberg N."/>
            <person name="Martin F."/>
            <person name="Grigoriev I.V."/>
            <person name="Watkinson S.C."/>
        </authorList>
    </citation>
    <scope>NUCLEOTIDE SEQUENCE</scope>
    <source>
        <strain evidence="2">S7.9</strain>
    </source>
</reference>
<name>F8NWK9_SERL9</name>